<dbReference type="EC" id="2.4.2.18" evidence="5"/>
<feature type="binding site" evidence="5">
    <location>
        <position position="234"/>
    </location>
    <ligand>
        <name>Mg(2+)</name>
        <dbReference type="ChEBI" id="CHEBI:18420"/>
        <label>2</label>
    </ligand>
</feature>
<feature type="binding site" evidence="5">
    <location>
        <position position="89"/>
    </location>
    <ligand>
        <name>anthranilate</name>
        <dbReference type="ChEBI" id="CHEBI:16567"/>
        <label>1</label>
    </ligand>
</feature>
<keyword evidence="5" id="KW-0479">Metal-binding</keyword>
<comment type="cofactor">
    <cofactor evidence="5">
        <name>Mg(2+)</name>
        <dbReference type="ChEBI" id="CHEBI:18420"/>
    </cofactor>
    <text evidence="5">Binds 2 magnesium ions per monomer.</text>
</comment>
<dbReference type="SUPFAM" id="SSF52418">
    <property type="entry name" value="Nucleoside phosphorylase/phosphoribosyltransferase catalytic domain"/>
    <property type="match status" value="1"/>
</dbReference>
<feature type="binding site" evidence="5">
    <location>
        <position position="89"/>
    </location>
    <ligand>
        <name>5-phospho-alpha-D-ribose 1-diphosphate</name>
        <dbReference type="ChEBI" id="CHEBI:58017"/>
    </ligand>
</feature>
<feature type="binding site" evidence="5">
    <location>
        <position position="233"/>
    </location>
    <ligand>
        <name>Mg(2+)</name>
        <dbReference type="ChEBI" id="CHEBI:18420"/>
        <label>2</label>
    </ligand>
</feature>
<keyword evidence="1 5" id="KW-0328">Glycosyltransferase</keyword>
<dbReference type="PANTHER" id="PTHR43285:SF2">
    <property type="entry name" value="ANTHRANILATE PHOSPHORIBOSYLTRANSFERASE"/>
    <property type="match status" value="1"/>
</dbReference>
<evidence type="ECO:0000313" key="8">
    <source>
        <dbReference type="EMBL" id="MFC3688382.1"/>
    </source>
</evidence>
<proteinExistence type="inferred from homology"/>
<dbReference type="HAMAP" id="MF_00211">
    <property type="entry name" value="TrpD"/>
    <property type="match status" value="1"/>
</dbReference>
<comment type="catalytic activity">
    <reaction evidence="5">
        <text>N-(5-phospho-beta-D-ribosyl)anthranilate + diphosphate = 5-phospho-alpha-D-ribose 1-diphosphate + anthranilate</text>
        <dbReference type="Rhea" id="RHEA:11768"/>
        <dbReference type="ChEBI" id="CHEBI:16567"/>
        <dbReference type="ChEBI" id="CHEBI:18277"/>
        <dbReference type="ChEBI" id="CHEBI:33019"/>
        <dbReference type="ChEBI" id="CHEBI:58017"/>
        <dbReference type="EC" id="2.4.2.18"/>
    </reaction>
</comment>
<feature type="binding site" evidence="5">
    <location>
        <position position="234"/>
    </location>
    <ligand>
        <name>Mg(2+)</name>
        <dbReference type="ChEBI" id="CHEBI:18420"/>
        <label>1</label>
    </ligand>
</feature>
<keyword evidence="2 5" id="KW-0808">Transferase</keyword>
<evidence type="ECO:0000259" key="6">
    <source>
        <dbReference type="Pfam" id="PF00591"/>
    </source>
</evidence>
<dbReference type="NCBIfam" id="TIGR01245">
    <property type="entry name" value="trpD"/>
    <property type="match status" value="1"/>
</dbReference>
<dbReference type="RefSeq" id="WP_340295842.1">
    <property type="nucleotide sequence ID" value="NZ_JBBEOI010000321.1"/>
</dbReference>
<dbReference type="InterPro" id="IPR000312">
    <property type="entry name" value="Glycosyl_Trfase_fam3"/>
</dbReference>
<feature type="binding site" evidence="5">
    <location>
        <position position="175"/>
    </location>
    <ligand>
        <name>anthranilate</name>
        <dbReference type="ChEBI" id="CHEBI:16567"/>
        <label>2</label>
    </ligand>
</feature>
<gene>
    <name evidence="5 8" type="primary">trpD</name>
    <name evidence="8" type="ORF">ACFOLH_08510</name>
</gene>
<dbReference type="InterPro" id="IPR005940">
    <property type="entry name" value="Anthranilate_Pribosyl_Tfrase"/>
</dbReference>
<feature type="binding site" evidence="5">
    <location>
        <position position="97"/>
    </location>
    <ligand>
        <name>5-phospho-alpha-D-ribose 1-diphosphate</name>
        <dbReference type="ChEBI" id="CHEBI:58017"/>
    </ligand>
</feature>
<dbReference type="Gene3D" id="1.20.970.10">
    <property type="entry name" value="Transferase, Pyrimidine Nucleoside Phosphorylase, Chain C"/>
    <property type="match status" value="1"/>
</dbReference>
<evidence type="ECO:0000256" key="2">
    <source>
        <dbReference type="ARBA" id="ARBA00022679"/>
    </source>
</evidence>
<dbReference type="GO" id="GO:0004048">
    <property type="term" value="F:anthranilate phosphoribosyltransferase activity"/>
    <property type="evidence" value="ECO:0007669"/>
    <property type="project" value="UniProtKB-EC"/>
</dbReference>
<dbReference type="Pfam" id="PF00591">
    <property type="entry name" value="Glycos_transf_3"/>
    <property type="match status" value="1"/>
</dbReference>
<feature type="binding site" evidence="5">
    <location>
        <begin position="117"/>
        <end position="125"/>
    </location>
    <ligand>
        <name>5-phospho-alpha-D-ribose 1-diphosphate</name>
        <dbReference type="ChEBI" id="CHEBI:58017"/>
    </ligand>
</feature>
<name>A0ABV7WG51_9MICO</name>
<dbReference type="Pfam" id="PF02885">
    <property type="entry name" value="Glycos_trans_3N"/>
    <property type="match status" value="1"/>
</dbReference>
<accession>A0ABV7WG51</accession>
<comment type="pathway">
    <text evidence="5">Amino-acid biosynthesis; L-tryptophan biosynthesis; L-tryptophan from chorismate: step 2/5.</text>
</comment>
<feature type="binding site" evidence="5">
    <location>
        <position position="101"/>
    </location>
    <ligand>
        <name>Mg(2+)</name>
        <dbReference type="ChEBI" id="CHEBI:18420"/>
        <label>1</label>
    </ligand>
</feature>
<dbReference type="PANTHER" id="PTHR43285">
    <property type="entry name" value="ANTHRANILATE PHOSPHORIBOSYLTRANSFERASE"/>
    <property type="match status" value="1"/>
</dbReference>
<comment type="caution">
    <text evidence="8">The sequence shown here is derived from an EMBL/GenBank/DDBJ whole genome shotgun (WGS) entry which is preliminary data.</text>
</comment>
<feature type="binding site" evidence="5">
    <location>
        <begin position="92"/>
        <end position="93"/>
    </location>
    <ligand>
        <name>5-phospho-alpha-D-ribose 1-diphosphate</name>
        <dbReference type="ChEBI" id="CHEBI:58017"/>
    </ligand>
</feature>
<keyword evidence="9" id="KW-1185">Reference proteome</keyword>
<feature type="domain" description="Glycosyl transferase family 3" evidence="6">
    <location>
        <begin position="82"/>
        <end position="324"/>
    </location>
</feature>
<comment type="similarity">
    <text evidence="5">Belongs to the anthranilate phosphoribosyltransferase family.</text>
</comment>
<keyword evidence="5" id="KW-0460">Magnesium</keyword>
<dbReference type="InterPro" id="IPR017459">
    <property type="entry name" value="Glycosyl_Trfase_fam3_N_dom"/>
</dbReference>
<reference evidence="9" key="1">
    <citation type="journal article" date="2019" name="Int. J. Syst. Evol. Microbiol.">
        <title>The Global Catalogue of Microorganisms (GCM) 10K type strain sequencing project: providing services to taxonomists for standard genome sequencing and annotation.</title>
        <authorList>
            <consortium name="The Broad Institute Genomics Platform"/>
            <consortium name="The Broad Institute Genome Sequencing Center for Infectious Disease"/>
            <person name="Wu L."/>
            <person name="Ma J."/>
        </authorList>
    </citation>
    <scope>NUCLEOTIDE SEQUENCE [LARGE SCALE GENOMIC DNA]</scope>
    <source>
        <strain evidence="9">NCAIM B.02333</strain>
    </source>
</reference>
<evidence type="ECO:0000313" key="9">
    <source>
        <dbReference type="Proteomes" id="UP001595685"/>
    </source>
</evidence>
<dbReference type="InterPro" id="IPR035902">
    <property type="entry name" value="Nuc_phospho_transferase"/>
</dbReference>
<keyword evidence="3 5" id="KW-0822">Tryptophan biosynthesis</keyword>
<evidence type="ECO:0000256" key="3">
    <source>
        <dbReference type="ARBA" id="ARBA00022822"/>
    </source>
</evidence>
<dbReference type="SUPFAM" id="SSF47648">
    <property type="entry name" value="Nucleoside phosphorylase/phosphoribosyltransferase N-terminal domain"/>
    <property type="match status" value="1"/>
</dbReference>
<dbReference type="Gene3D" id="3.40.1030.10">
    <property type="entry name" value="Nucleoside phosphorylase/phosphoribosyltransferase catalytic domain"/>
    <property type="match status" value="1"/>
</dbReference>
<comment type="function">
    <text evidence="5">Catalyzes the transfer of the phosphoribosyl group of 5-phosphorylribose-1-pyrophosphate (PRPP) to anthranilate to yield N-(5'-phosphoribosyl)-anthranilate (PRA).</text>
</comment>
<organism evidence="8 9">
    <name type="scientific">Aquipuribacter hungaricus</name>
    <dbReference type="NCBI Taxonomy" id="545624"/>
    <lineage>
        <taxon>Bacteria</taxon>
        <taxon>Bacillati</taxon>
        <taxon>Actinomycetota</taxon>
        <taxon>Actinomycetes</taxon>
        <taxon>Micrococcales</taxon>
        <taxon>Intrasporangiaceae</taxon>
        <taxon>Aquipuribacter</taxon>
    </lineage>
</organism>
<feature type="binding site" evidence="5">
    <location>
        <begin position="99"/>
        <end position="102"/>
    </location>
    <ligand>
        <name>5-phospho-alpha-D-ribose 1-diphosphate</name>
        <dbReference type="ChEBI" id="CHEBI:58017"/>
    </ligand>
</feature>
<protein>
    <recommendedName>
        <fullName evidence="5">Anthranilate phosphoribosyltransferase</fullName>
        <ecNumber evidence="5">2.4.2.18</ecNumber>
    </recommendedName>
</protein>
<feature type="binding site" evidence="5">
    <location>
        <position position="120"/>
    </location>
    <ligand>
        <name>anthranilate</name>
        <dbReference type="ChEBI" id="CHEBI:16567"/>
        <label>1</label>
    </ligand>
</feature>
<feature type="binding site" evidence="5">
    <location>
        <position position="129"/>
    </location>
    <ligand>
        <name>5-phospho-alpha-D-ribose 1-diphosphate</name>
        <dbReference type="ChEBI" id="CHEBI:58017"/>
    </ligand>
</feature>
<evidence type="ECO:0000256" key="1">
    <source>
        <dbReference type="ARBA" id="ARBA00022676"/>
    </source>
</evidence>
<sequence length="354" mass="35719">MSAAATEPAPTWAGVLETLAQGRHLDRDQTRWALDAVMRGEADDARLAGLLVGLRAKGETVEEVSGLAEAMLSHALPLHVDGPAVDIVGTGGDGAHTVNISTMASLVAAGAGATVVKHGNRAASSRCGTADVLEELGLDLEADPARVAASARENGITFAFAPRFHPAVRFVGPVRRSLGIRTVFNSLGPLTNPARPAAMALGVADARHAGIIAGVLAARGTTALVVRGQDGLDELTTTAPTSVRVVVGGEVVETVLEAADVGIPTSVVADLRGGDRTANAAVVRDVLAGAQGPVTDVVALNAAAGLLALDLVGSSRSAADVAADLPGALEPFLVAAREALADGRAQAVLTRWLG</sequence>
<dbReference type="Proteomes" id="UP001595685">
    <property type="component" value="Unassembled WGS sequence"/>
</dbReference>
<feature type="domain" description="Glycosyl transferase family 3 N-terminal" evidence="7">
    <location>
        <begin position="15"/>
        <end position="75"/>
    </location>
</feature>
<dbReference type="EMBL" id="JBHRWW010000004">
    <property type="protein sequence ID" value="MFC3688382.1"/>
    <property type="molecule type" value="Genomic_DNA"/>
</dbReference>
<evidence type="ECO:0000256" key="4">
    <source>
        <dbReference type="ARBA" id="ARBA00023141"/>
    </source>
</evidence>
<comment type="caution">
    <text evidence="5">Lacks conserved residue(s) required for the propagation of feature annotation.</text>
</comment>
<dbReference type="InterPro" id="IPR036320">
    <property type="entry name" value="Glycosyl_Trfase_fam3_N_dom_sf"/>
</dbReference>
<keyword evidence="4 5" id="KW-0057">Aromatic amino acid biosynthesis</keyword>
<evidence type="ECO:0000256" key="5">
    <source>
        <dbReference type="HAMAP-Rule" id="MF_00211"/>
    </source>
</evidence>
<keyword evidence="5" id="KW-0028">Amino-acid biosynthesis</keyword>
<evidence type="ECO:0000259" key="7">
    <source>
        <dbReference type="Pfam" id="PF02885"/>
    </source>
</evidence>
<comment type="subunit">
    <text evidence="5">Homodimer.</text>
</comment>